<accession>A0AC61NL26</accession>
<gene>
    <name evidence="1" type="ORF">K4L44_01225</name>
</gene>
<protein>
    <submittedName>
        <fullName evidence="1">Proline dehydrogenase family protein</fullName>
    </submittedName>
</protein>
<reference evidence="1" key="1">
    <citation type="submission" date="2021-08" db="EMBL/GenBank/DDBJ databases">
        <title>Novel anaerobic bacterium isolated from sea squirt in East Sea, Republic of Korea.</title>
        <authorList>
            <person name="Nguyen T.H."/>
            <person name="Li Z."/>
            <person name="Lee Y.-J."/>
            <person name="Ko J."/>
            <person name="Kim S.-G."/>
        </authorList>
    </citation>
    <scope>NUCLEOTIDE SEQUENCE</scope>
    <source>
        <strain evidence="1">KCTC 25031</strain>
    </source>
</reference>
<sequence length="303" mass="35808">MFQTTIAKLLPKLPESFVWRFSKKYIAGKDQESLLSKAKIENEKGANITVDILGEEIQNIEEAAYFFDQYMELIPKLADKNIDVNISIKPSMFGLKLDKERCYQYYEQILSHISQHESGFVRIDMEDSSYTSIEIELYEHFLQKYPKNVGLVIQAYLYRSHKDILQLMEKYPEYHLNFRLCKGIYVETPEHAYQDKQEVRESYLRILKSMLKGGCYVGIATHDSWLVDMILQWIKENNIPTKSYEFQCLCGVKENLKLSIIKKNIKNRVYIPYGKNWFAYSTRRLKENPKMVNDIIKSFFSCK</sequence>
<dbReference type="EMBL" id="CP081303">
    <property type="protein sequence ID" value="QZE14521.1"/>
    <property type="molecule type" value="Genomic_DNA"/>
</dbReference>
<keyword evidence="2" id="KW-1185">Reference proteome</keyword>
<proteinExistence type="predicted"/>
<dbReference type="Proteomes" id="UP000826212">
    <property type="component" value="Chromosome"/>
</dbReference>
<evidence type="ECO:0000313" key="1">
    <source>
        <dbReference type="EMBL" id="QZE14521.1"/>
    </source>
</evidence>
<organism evidence="1 2">
    <name type="scientific">Halosquirtibacter laminarini</name>
    <dbReference type="NCBI Taxonomy" id="3374600"/>
    <lineage>
        <taxon>Bacteria</taxon>
        <taxon>Pseudomonadati</taxon>
        <taxon>Bacteroidota</taxon>
        <taxon>Bacteroidia</taxon>
        <taxon>Marinilabiliales</taxon>
        <taxon>Prolixibacteraceae</taxon>
        <taxon>Halosquirtibacter</taxon>
    </lineage>
</organism>
<name>A0AC61NL26_9BACT</name>
<evidence type="ECO:0000313" key="2">
    <source>
        <dbReference type="Proteomes" id="UP000826212"/>
    </source>
</evidence>